<feature type="region of interest" description="Disordered" evidence="1">
    <location>
        <begin position="965"/>
        <end position="985"/>
    </location>
</feature>
<evidence type="ECO:0000313" key="3">
    <source>
        <dbReference type="Proteomes" id="UP000030763"/>
    </source>
</evidence>
<reference evidence="2" key="1">
    <citation type="submission" date="2013-10" db="EMBL/GenBank/DDBJ databases">
        <title>Genomic analysis of the causative agents of coccidiosis in chickens.</title>
        <authorList>
            <person name="Reid A.J."/>
            <person name="Blake D."/>
            <person name="Billington K."/>
            <person name="Browne H."/>
            <person name="Dunn M."/>
            <person name="Hung S."/>
            <person name="Kawahara F."/>
            <person name="Miranda-Saavedra D."/>
            <person name="Mourier T."/>
            <person name="Nagra H."/>
            <person name="Otto T.D."/>
            <person name="Rawlings N."/>
            <person name="Sanchez A."/>
            <person name="Sanders M."/>
            <person name="Subramaniam C."/>
            <person name="Tay Y."/>
            <person name="Dear P."/>
            <person name="Doerig C."/>
            <person name="Gruber A."/>
            <person name="Parkinson J."/>
            <person name="Shirley M."/>
            <person name="Wan K.L."/>
            <person name="Berriman M."/>
            <person name="Tomley F."/>
            <person name="Pain A."/>
        </authorList>
    </citation>
    <scope>NUCLEOTIDE SEQUENCE [LARGE SCALE GENOMIC DNA]</scope>
    <source>
        <strain evidence="2">Weybridge</strain>
    </source>
</reference>
<accession>U6M6J9</accession>
<feature type="region of interest" description="Disordered" evidence="1">
    <location>
        <begin position="1006"/>
        <end position="1025"/>
    </location>
</feature>
<dbReference type="OrthoDB" id="346453at2759"/>
<proteinExistence type="predicted"/>
<dbReference type="RefSeq" id="XP_013333955.1">
    <property type="nucleotide sequence ID" value="XM_013478501.1"/>
</dbReference>
<dbReference type="OMA" id="SGCWALA"/>
<name>U6M6J9_EIMMA</name>
<dbReference type="AlphaFoldDB" id="U6M6J9"/>
<keyword evidence="3" id="KW-1185">Reference proteome</keyword>
<reference evidence="2" key="2">
    <citation type="submission" date="2013-10" db="EMBL/GenBank/DDBJ databases">
        <authorList>
            <person name="Aslett M."/>
        </authorList>
    </citation>
    <scope>NUCLEOTIDE SEQUENCE [LARGE SCALE GENOMIC DNA]</scope>
    <source>
        <strain evidence="2">Weybridge</strain>
    </source>
</reference>
<protein>
    <submittedName>
        <fullName evidence="2">Uncharacterized protein</fullName>
    </submittedName>
</protein>
<evidence type="ECO:0000313" key="2">
    <source>
        <dbReference type="EMBL" id="CDJ57305.1"/>
    </source>
</evidence>
<gene>
    <name evidence="2" type="ORF">EMWEY_00007630</name>
</gene>
<dbReference type="GeneID" id="25334749"/>
<evidence type="ECO:0000256" key="1">
    <source>
        <dbReference type="SAM" id="MobiDB-lite"/>
    </source>
</evidence>
<sequence>MELGSAVSSVLVSPLAVDDVFRHRTVPEVQELLRQLQLQQANDVEELRSLIGVRYLSFLEGLPEITRMQQSAQEALSDAQAFGSALRHLADALGGAAPEGRQQNSTEPQQLRLQVELPLQNSTPLDDFLFSCEVDASTLPIYFPPHKDLRNEVASQHEVYSCLQEREGVLRGGCRSFRYLQQQLLLMPSRVWEAVRCQKFLEALRLICVDGTKNASFAMAAVRELQQQQRLKPAQPYLERQLSGCWALAQQTTRISPSLTVSLRALALRQLASPELPLPVVADVAAAATIIYLLENKPSVGEACEEAEKVVKDAAAKWLLGVFFSARVESLEAILAKRKKAGKISAVTSPAPACHERSNSNCSSNTIQAAVDAAEAMLVAFSTSLQAAHFLFSPLSANSRPLGASDISNVGAPASSEMANTFAATLAAEGAFCDVSDIDSLGISWALRALPGVFAVFAAQTCCSNGNNTAWDRYPCCCENKSALCPRARVAAFIEQWTSPLREQLSLLPAEDPRRNLGDIRFFWLRLMEKLKGRGTQWQFPTGPLFLVGKVPPDHSPISSTSSQEQDWTISDKTACHSTLALLGAVGESCINACIRVTERRVRALPLLSCNAIKDGISGTATSLQEKDNCYTRAFEKELWYHLVDIADLCGRAEDPQELRAALQLRAAIAASFLQSLAECTTPEKNQTPETIDRRYVATILWTSAAKLQKSWKCHGKAAATPAFDGVGSAIDISGGAMSFLLELSRHLTSVLRSLKVERISDSPILSFAIKAVASEAVAEFAAAAVAETKGPVQRQREGQHLLPSSQSHLLQLLVDIELLAEALDEPSPQQQVCGPDDAIGTLPQPLQRAIQAGLDGRRCAESLRNTAEEGRKLLQPDCEKLLQRRLDTGFAASKSLLWVLLNPGGSESGCIPSVASSTRCADNAFQLPLLEPRERLSLLPVAPLPAFESLLRSSTYEECVARAHTPAARNEKAEEEQQQAPKEAQKLHRLRLDDAVDSVSRGLQSWLKRGSSDSDGSGIFPSSGMESKSLQIYQQAKLPISSMAGPFPSA</sequence>
<dbReference type="EMBL" id="HG719254">
    <property type="protein sequence ID" value="CDJ57305.1"/>
    <property type="molecule type" value="Genomic_DNA"/>
</dbReference>
<dbReference type="Proteomes" id="UP000030763">
    <property type="component" value="Unassembled WGS sequence"/>
</dbReference>
<organism evidence="2 3">
    <name type="scientific">Eimeria maxima</name>
    <name type="common">Coccidian parasite</name>
    <dbReference type="NCBI Taxonomy" id="5804"/>
    <lineage>
        <taxon>Eukaryota</taxon>
        <taxon>Sar</taxon>
        <taxon>Alveolata</taxon>
        <taxon>Apicomplexa</taxon>
        <taxon>Conoidasida</taxon>
        <taxon>Coccidia</taxon>
        <taxon>Eucoccidiorida</taxon>
        <taxon>Eimeriorina</taxon>
        <taxon>Eimeriidae</taxon>
        <taxon>Eimeria</taxon>
    </lineage>
</organism>
<dbReference type="VEuPathDB" id="ToxoDB:EMWEY_00007630"/>